<dbReference type="AlphaFoldDB" id="T1H1E4"/>
<evidence type="ECO:0000259" key="2">
    <source>
        <dbReference type="Pfam" id="PF01534"/>
    </source>
</evidence>
<dbReference type="GO" id="GO:0016020">
    <property type="term" value="C:membrane"/>
    <property type="evidence" value="ECO:0007669"/>
    <property type="project" value="InterPro"/>
</dbReference>
<dbReference type="HOGENOM" id="CLU_3071065_0_0_1"/>
<proteinExistence type="predicted"/>
<keyword evidence="4" id="KW-1185">Reference proteome</keyword>
<dbReference type="Proteomes" id="UP000015102">
    <property type="component" value="Unassembled WGS sequence"/>
</dbReference>
<dbReference type="InterPro" id="IPR000539">
    <property type="entry name" value="Frizzled/Smoothened_7TM"/>
</dbReference>
<dbReference type="Pfam" id="PF01534">
    <property type="entry name" value="Frizzled"/>
    <property type="match status" value="1"/>
</dbReference>
<feature type="domain" description="Frizzled/Smoothened 7TM" evidence="2">
    <location>
        <begin position="18"/>
        <end position="42"/>
    </location>
</feature>
<sequence length="53" mass="5844">MNPQLSVQQMYWNNLAQLAAWGLPAVQTVAVLVARVVDADELLESFGKEDPES</sequence>
<protein>
    <recommendedName>
        <fullName evidence="2">Frizzled/Smoothened 7TM domain-containing protein</fullName>
    </recommendedName>
</protein>
<reference evidence="3" key="2">
    <citation type="submission" date="2015-06" db="UniProtKB">
        <authorList>
            <consortium name="EnsemblMetazoa"/>
        </authorList>
    </citation>
    <scope>IDENTIFICATION</scope>
</reference>
<evidence type="ECO:0000256" key="1">
    <source>
        <dbReference type="ARBA" id="ARBA00023170"/>
    </source>
</evidence>
<dbReference type="EMBL" id="CAQQ02380706">
    <property type="status" value="NOT_ANNOTATED_CDS"/>
    <property type="molecule type" value="Genomic_DNA"/>
</dbReference>
<keyword evidence="1" id="KW-0675">Receptor</keyword>
<dbReference type="GO" id="GO:0007166">
    <property type="term" value="P:cell surface receptor signaling pathway"/>
    <property type="evidence" value="ECO:0007669"/>
    <property type="project" value="InterPro"/>
</dbReference>
<name>T1H1E4_MEGSC</name>
<organism evidence="3 4">
    <name type="scientific">Megaselia scalaris</name>
    <name type="common">Humpbacked fly</name>
    <name type="synonym">Phora scalaris</name>
    <dbReference type="NCBI Taxonomy" id="36166"/>
    <lineage>
        <taxon>Eukaryota</taxon>
        <taxon>Metazoa</taxon>
        <taxon>Ecdysozoa</taxon>
        <taxon>Arthropoda</taxon>
        <taxon>Hexapoda</taxon>
        <taxon>Insecta</taxon>
        <taxon>Pterygota</taxon>
        <taxon>Neoptera</taxon>
        <taxon>Endopterygota</taxon>
        <taxon>Diptera</taxon>
        <taxon>Brachycera</taxon>
        <taxon>Muscomorpha</taxon>
        <taxon>Platypezoidea</taxon>
        <taxon>Phoridae</taxon>
        <taxon>Megaseliini</taxon>
        <taxon>Megaselia</taxon>
    </lineage>
</organism>
<evidence type="ECO:0000313" key="3">
    <source>
        <dbReference type="EnsemblMetazoa" id="MESCA010003-PA"/>
    </source>
</evidence>
<reference evidence="4" key="1">
    <citation type="submission" date="2013-02" db="EMBL/GenBank/DDBJ databases">
        <authorList>
            <person name="Hughes D."/>
        </authorList>
    </citation>
    <scope>NUCLEOTIDE SEQUENCE</scope>
    <source>
        <strain>Durham</strain>
        <strain evidence="4">NC isolate 2 -- Noor lab</strain>
    </source>
</reference>
<accession>T1H1E4</accession>
<evidence type="ECO:0000313" key="4">
    <source>
        <dbReference type="Proteomes" id="UP000015102"/>
    </source>
</evidence>
<dbReference type="EMBL" id="CAQQ02380705">
    <property type="status" value="NOT_ANNOTATED_CDS"/>
    <property type="molecule type" value="Genomic_DNA"/>
</dbReference>
<dbReference type="EnsemblMetazoa" id="MESCA010003-RA">
    <property type="protein sequence ID" value="MESCA010003-PA"/>
    <property type="gene ID" value="MESCA010003"/>
</dbReference>
<dbReference type="Gene3D" id="1.20.1070.10">
    <property type="entry name" value="Rhodopsin 7-helix transmembrane proteins"/>
    <property type="match status" value="1"/>
</dbReference>